<dbReference type="GO" id="GO:0008616">
    <property type="term" value="P:tRNA queuosine(34) biosynthetic process"/>
    <property type="evidence" value="ECO:0007669"/>
    <property type="project" value="UniProtKB-KW"/>
</dbReference>
<evidence type="ECO:0000313" key="3">
    <source>
        <dbReference type="Proteomes" id="UP000286113"/>
    </source>
</evidence>
<dbReference type="AlphaFoldDB" id="A0AA92TNJ8"/>
<dbReference type="Proteomes" id="UP000286113">
    <property type="component" value="Unassembled WGS sequence"/>
</dbReference>
<keyword evidence="1" id="KW-0671">Queuosine biosynthesis</keyword>
<comment type="caution">
    <text evidence="2">The sequence shown here is derived from an EMBL/GenBank/DDBJ whole genome shotgun (WGS) entry which is preliminary data.</text>
</comment>
<evidence type="ECO:0008006" key="4">
    <source>
        <dbReference type="Google" id="ProtNLM"/>
    </source>
</evidence>
<organism evidence="2 3">
    <name type="scientific">Segatella copri</name>
    <dbReference type="NCBI Taxonomy" id="165179"/>
    <lineage>
        <taxon>Bacteria</taxon>
        <taxon>Pseudomonadati</taxon>
        <taxon>Bacteroidota</taxon>
        <taxon>Bacteroidia</taxon>
        <taxon>Bacteroidales</taxon>
        <taxon>Prevotellaceae</taxon>
        <taxon>Segatella</taxon>
    </lineage>
</organism>
<name>A0AA92TNJ8_9BACT</name>
<evidence type="ECO:0000256" key="1">
    <source>
        <dbReference type="ARBA" id="ARBA00022785"/>
    </source>
</evidence>
<dbReference type="NCBIfam" id="NF041925">
    <property type="entry name" value="QatC"/>
    <property type="match status" value="1"/>
</dbReference>
<gene>
    <name evidence="2" type="ORF">DWX90_01330</name>
</gene>
<dbReference type="InterPro" id="IPR018317">
    <property type="entry name" value="QueC"/>
</dbReference>
<evidence type="ECO:0000313" key="2">
    <source>
        <dbReference type="EMBL" id="RGS49137.1"/>
    </source>
</evidence>
<dbReference type="InterPro" id="IPR014729">
    <property type="entry name" value="Rossmann-like_a/b/a_fold"/>
</dbReference>
<sequence>MMIKYICKLSNTDLFCKNGYQTVDLWNSTIFKSTFWTKRKQQLLTIPHFFQDEALDLFYISLMVFYVDCKVSRSGYPDRWTREFAIDMPVLKKNAWDANKALLESTLNFLTGDRWHFSFRERPYYIEGEANFKKSLHRYRNTRKIQDTDTFCMLSGGLDSFIGAINLLVAQKQPIFVGNYNGGKGVSVYQGKVIDSLVSHFDYARKHFFQFYASPSSANENTTRSRSFMFFAHAILLATGMGHQVNLCIPENGVISLNVPLTIHRAGSLSTRTTHPYYLGLLQKIMDNMGVQVKMYNPFQFKTKGEMIVECADLDFLKKNIHWTMSCSHPDLGRWRGESASNHCGVCLPCSIRRAAIHKAQIQDTSIYRDEYYQDEEASINLKSYRLGLSQKCDPYFAIQKNGPIYDSRDKYAALYQRGRQELLDFLKTIS</sequence>
<dbReference type="SUPFAM" id="SSF52402">
    <property type="entry name" value="Adenine nucleotide alpha hydrolases-like"/>
    <property type="match status" value="1"/>
</dbReference>
<dbReference type="EMBL" id="QRVN01000001">
    <property type="protein sequence ID" value="RGS49137.1"/>
    <property type="molecule type" value="Genomic_DNA"/>
</dbReference>
<protein>
    <recommendedName>
        <fullName evidence="4">7-cyano-7-deazaguanine synthase</fullName>
    </recommendedName>
</protein>
<dbReference type="InterPro" id="IPR049676">
    <property type="entry name" value="QatC"/>
</dbReference>
<dbReference type="Gene3D" id="3.40.50.620">
    <property type="entry name" value="HUPs"/>
    <property type="match status" value="1"/>
</dbReference>
<dbReference type="Pfam" id="PF06508">
    <property type="entry name" value="QueC"/>
    <property type="match status" value="1"/>
</dbReference>
<accession>A0AA92TNJ8</accession>
<reference evidence="2 3" key="1">
    <citation type="submission" date="2018-08" db="EMBL/GenBank/DDBJ databases">
        <title>A genome reference for cultivated species of the human gut microbiota.</title>
        <authorList>
            <person name="Zou Y."/>
            <person name="Xue W."/>
            <person name="Luo G."/>
        </authorList>
    </citation>
    <scope>NUCLEOTIDE SEQUENCE [LARGE SCALE GENOMIC DNA]</scope>
    <source>
        <strain evidence="2 3">AF22-1</strain>
    </source>
</reference>
<proteinExistence type="predicted"/>